<proteinExistence type="predicted"/>
<dbReference type="EMBL" id="GBRH01246834">
    <property type="protein sequence ID" value="JAD51061.1"/>
    <property type="molecule type" value="Transcribed_RNA"/>
</dbReference>
<protein>
    <submittedName>
        <fullName evidence="1">Uncharacterized protein</fullName>
    </submittedName>
</protein>
<sequence>MAVEISGTVAVCRGQMRTRRVLALREEVLEDQRL</sequence>
<reference evidence="1" key="2">
    <citation type="journal article" date="2015" name="Data Brief">
        <title>Shoot transcriptome of the giant reed, Arundo donax.</title>
        <authorList>
            <person name="Barrero R.A."/>
            <person name="Guerrero F.D."/>
            <person name="Moolhuijzen P."/>
            <person name="Goolsby J.A."/>
            <person name="Tidwell J."/>
            <person name="Bellgard S.E."/>
            <person name="Bellgard M.I."/>
        </authorList>
    </citation>
    <scope>NUCLEOTIDE SEQUENCE</scope>
    <source>
        <tissue evidence="1">Shoot tissue taken approximately 20 cm above the soil surface</tissue>
    </source>
</reference>
<reference evidence="1" key="1">
    <citation type="submission" date="2014-09" db="EMBL/GenBank/DDBJ databases">
        <authorList>
            <person name="Magalhaes I.L.F."/>
            <person name="Oliveira U."/>
            <person name="Santos F.R."/>
            <person name="Vidigal T.H.D.A."/>
            <person name="Brescovit A.D."/>
            <person name="Santos A.J."/>
        </authorList>
    </citation>
    <scope>NUCLEOTIDE SEQUENCE</scope>
    <source>
        <tissue evidence="1">Shoot tissue taken approximately 20 cm above the soil surface</tissue>
    </source>
</reference>
<accession>A0A0A9AIU5</accession>
<dbReference type="AlphaFoldDB" id="A0A0A9AIU5"/>
<organism evidence="1">
    <name type="scientific">Arundo donax</name>
    <name type="common">Giant reed</name>
    <name type="synonym">Donax arundinaceus</name>
    <dbReference type="NCBI Taxonomy" id="35708"/>
    <lineage>
        <taxon>Eukaryota</taxon>
        <taxon>Viridiplantae</taxon>
        <taxon>Streptophyta</taxon>
        <taxon>Embryophyta</taxon>
        <taxon>Tracheophyta</taxon>
        <taxon>Spermatophyta</taxon>
        <taxon>Magnoliopsida</taxon>
        <taxon>Liliopsida</taxon>
        <taxon>Poales</taxon>
        <taxon>Poaceae</taxon>
        <taxon>PACMAD clade</taxon>
        <taxon>Arundinoideae</taxon>
        <taxon>Arundineae</taxon>
        <taxon>Arundo</taxon>
    </lineage>
</organism>
<name>A0A0A9AIU5_ARUDO</name>
<evidence type="ECO:0000313" key="1">
    <source>
        <dbReference type="EMBL" id="JAD51061.1"/>
    </source>
</evidence>